<evidence type="ECO:0000313" key="3">
    <source>
        <dbReference type="Proteomes" id="UP000030554"/>
    </source>
</evidence>
<dbReference type="GO" id="GO:0003677">
    <property type="term" value="F:DNA binding"/>
    <property type="evidence" value="ECO:0007669"/>
    <property type="project" value="InterPro"/>
</dbReference>
<dbReference type="InterPro" id="IPR010982">
    <property type="entry name" value="Lambda_DNA-bd_dom_sf"/>
</dbReference>
<organism evidence="2 3">
    <name type="scientific">Gallibacterium anatis 4895</name>
    <dbReference type="NCBI Taxonomy" id="1396510"/>
    <lineage>
        <taxon>Bacteria</taxon>
        <taxon>Pseudomonadati</taxon>
        <taxon>Pseudomonadota</taxon>
        <taxon>Gammaproteobacteria</taxon>
        <taxon>Pasteurellales</taxon>
        <taxon>Pasteurellaceae</taxon>
        <taxon>Gallibacterium</taxon>
    </lineage>
</organism>
<evidence type="ECO:0000313" key="2">
    <source>
        <dbReference type="EMBL" id="KGQ59721.1"/>
    </source>
</evidence>
<dbReference type="SMART" id="SM00530">
    <property type="entry name" value="HTH_XRE"/>
    <property type="match status" value="1"/>
</dbReference>
<proteinExistence type="predicted"/>
<protein>
    <recommendedName>
        <fullName evidence="1">HTH cro/C1-type domain-containing protein</fullName>
    </recommendedName>
</protein>
<sequence>MSQIKLTPNLLTKLREQAGFRSVYDIAKVARVPNEFLRKVEAGQSSINLTGGTAKAYCEVLNIPPTLFGFLAKCHPLAYPTYWYLRLTRKTRKEEK</sequence>
<dbReference type="AlphaFoldDB" id="A0A0A2ZRS7"/>
<accession>A0A0A2ZRS7</accession>
<dbReference type="InterPro" id="IPR001387">
    <property type="entry name" value="Cro/C1-type_HTH"/>
</dbReference>
<reference evidence="2 3" key="1">
    <citation type="submission" date="2014-07" db="EMBL/GenBank/DDBJ databases">
        <title>Chaperone-usher fimbriae in a diverse selection of Gallibacterium genomes.</title>
        <authorList>
            <person name="Kudirkiene E."/>
            <person name="Bager R.J."/>
            <person name="Johnson T.J."/>
            <person name="Bojesen A.M."/>
        </authorList>
    </citation>
    <scope>NUCLEOTIDE SEQUENCE [LARGE SCALE GENOMIC DNA]</scope>
    <source>
        <strain evidence="2 3">4895</strain>
    </source>
</reference>
<evidence type="ECO:0000259" key="1">
    <source>
        <dbReference type="SMART" id="SM00530"/>
    </source>
</evidence>
<dbReference type="Proteomes" id="UP000030554">
    <property type="component" value="Unassembled WGS sequence"/>
</dbReference>
<dbReference type="SUPFAM" id="SSF47413">
    <property type="entry name" value="lambda repressor-like DNA-binding domains"/>
    <property type="match status" value="1"/>
</dbReference>
<name>A0A0A2ZRS7_9PAST</name>
<dbReference type="EMBL" id="JPJQ01000054">
    <property type="protein sequence ID" value="KGQ59721.1"/>
    <property type="molecule type" value="Genomic_DNA"/>
</dbReference>
<dbReference type="RefSeq" id="WP_039164492.1">
    <property type="nucleotide sequence ID" value="NZ_JPJQ01000054.1"/>
</dbReference>
<gene>
    <name evidence="2" type="ORF">IO48_10870</name>
</gene>
<feature type="domain" description="HTH cro/C1-type" evidence="1">
    <location>
        <begin position="10"/>
        <end position="68"/>
    </location>
</feature>
<comment type="caution">
    <text evidence="2">The sequence shown here is derived from an EMBL/GenBank/DDBJ whole genome shotgun (WGS) entry which is preliminary data.</text>
</comment>